<comment type="caution">
    <text evidence="8">The sequence shown here is derived from an EMBL/GenBank/DDBJ whole genome shotgun (WGS) entry which is preliminary data.</text>
</comment>
<evidence type="ECO:0000256" key="6">
    <source>
        <dbReference type="ARBA" id="ARBA00023136"/>
    </source>
</evidence>
<dbReference type="InterPro" id="IPR027417">
    <property type="entry name" value="P-loop_NTPase"/>
</dbReference>
<dbReference type="InterPro" id="IPR050173">
    <property type="entry name" value="ABC_transporter_C-like"/>
</dbReference>
<evidence type="ECO:0000256" key="2">
    <source>
        <dbReference type="ARBA" id="ARBA00022737"/>
    </source>
</evidence>
<dbReference type="EMBL" id="MLYV02000557">
    <property type="protein sequence ID" value="PSR83533.1"/>
    <property type="molecule type" value="Genomic_DNA"/>
</dbReference>
<gene>
    <name evidence="8" type="ORF">PHLCEN_2v5687</name>
</gene>
<feature type="transmembrane region" description="Helical" evidence="7">
    <location>
        <begin position="130"/>
        <end position="149"/>
    </location>
</feature>
<dbReference type="GO" id="GO:0042626">
    <property type="term" value="F:ATPase-coupled transmembrane transporter activity"/>
    <property type="evidence" value="ECO:0007669"/>
    <property type="project" value="TreeGrafter"/>
</dbReference>
<protein>
    <recommendedName>
        <fullName evidence="10">ABC transmembrane type-1 domain-containing protein</fullName>
    </recommendedName>
</protein>
<evidence type="ECO:0000256" key="3">
    <source>
        <dbReference type="ARBA" id="ARBA00022741"/>
    </source>
</evidence>
<dbReference type="SUPFAM" id="SSF90123">
    <property type="entry name" value="ABC transporter transmembrane region"/>
    <property type="match status" value="1"/>
</dbReference>
<keyword evidence="1 7" id="KW-0812">Transmembrane</keyword>
<keyword evidence="3" id="KW-0547">Nucleotide-binding</keyword>
<keyword evidence="5 7" id="KW-1133">Transmembrane helix</keyword>
<feature type="transmembrane region" description="Helical" evidence="7">
    <location>
        <begin position="170"/>
        <end position="191"/>
    </location>
</feature>
<dbReference type="Proteomes" id="UP000186601">
    <property type="component" value="Unassembled WGS sequence"/>
</dbReference>
<evidence type="ECO:0000313" key="8">
    <source>
        <dbReference type="EMBL" id="PSR83533.1"/>
    </source>
</evidence>
<dbReference type="OrthoDB" id="6500128at2759"/>
<dbReference type="AlphaFoldDB" id="A0A2R6P1L9"/>
<sequence>MTGRTVILVSHHIHLCASSASYIVALDNGNVRFQGNQNDFFSSDAYKTLGQSEVESDGKEDVLSDNHKPAGDLGEADHEVIPPELATVSDSEVKPEAKTTPRKFVEEEKRAVGAISKGVWWTYLNACGSMVYWAIFLSSMALAAAGPVLEAGWLKIWSGSHLEEDNPKDAMYYITIYTAILEAYTPLVFSINVISIPLPEMRFLTVLLGLLENVLFASIRFHDTVSRGRLLNRFGKDFEGKNKLLSKA</sequence>
<evidence type="ECO:0000256" key="5">
    <source>
        <dbReference type="ARBA" id="ARBA00022989"/>
    </source>
</evidence>
<keyword evidence="6 7" id="KW-0472">Membrane</keyword>
<keyword evidence="4" id="KW-0067">ATP-binding</keyword>
<dbReference type="Gene3D" id="3.40.50.300">
    <property type="entry name" value="P-loop containing nucleotide triphosphate hydrolases"/>
    <property type="match status" value="1"/>
</dbReference>
<reference evidence="8 9" key="1">
    <citation type="submission" date="2018-02" db="EMBL/GenBank/DDBJ databases">
        <title>Genome sequence of the basidiomycete white-rot fungus Phlebia centrifuga.</title>
        <authorList>
            <person name="Granchi Z."/>
            <person name="Peng M."/>
            <person name="de Vries R.P."/>
            <person name="Hilden K."/>
            <person name="Makela M.R."/>
            <person name="Grigoriev I."/>
            <person name="Riley R."/>
        </authorList>
    </citation>
    <scope>NUCLEOTIDE SEQUENCE [LARGE SCALE GENOMIC DNA]</scope>
    <source>
        <strain evidence="8 9">FBCC195</strain>
    </source>
</reference>
<dbReference type="PANTHER" id="PTHR24223">
    <property type="entry name" value="ATP-BINDING CASSETTE SUB-FAMILY C"/>
    <property type="match status" value="1"/>
</dbReference>
<accession>A0A2R6P1L9</accession>
<keyword evidence="9" id="KW-1185">Reference proteome</keyword>
<evidence type="ECO:0008006" key="10">
    <source>
        <dbReference type="Google" id="ProtNLM"/>
    </source>
</evidence>
<evidence type="ECO:0000256" key="1">
    <source>
        <dbReference type="ARBA" id="ARBA00022692"/>
    </source>
</evidence>
<dbReference type="STRING" id="98765.A0A2R6P1L9"/>
<keyword evidence="2" id="KW-0677">Repeat</keyword>
<dbReference type="InterPro" id="IPR036640">
    <property type="entry name" value="ABC1_TM_sf"/>
</dbReference>
<evidence type="ECO:0000256" key="7">
    <source>
        <dbReference type="SAM" id="Phobius"/>
    </source>
</evidence>
<dbReference type="GO" id="GO:0000329">
    <property type="term" value="C:fungal-type vacuole membrane"/>
    <property type="evidence" value="ECO:0007669"/>
    <property type="project" value="TreeGrafter"/>
</dbReference>
<proteinExistence type="predicted"/>
<name>A0A2R6P1L9_9APHY</name>
<dbReference type="Gene3D" id="1.20.1560.10">
    <property type="entry name" value="ABC transporter type 1, transmembrane domain"/>
    <property type="match status" value="1"/>
</dbReference>
<dbReference type="SUPFAM" id="SSF52540">
    <property type="entry name" value="P-loop containing nucleoside triphosphate hydrolases"/>
    <property type="match status" value="1"/>
</dbReference>
<dbReference type="GO" id="GO:0005524">
    <property type="term" value="F:ATP binding"/>
    <property type="evidence" value="ECO:0007669"/>
    <property type="project" value="UniProtKB-KW"/>
</dbReference>
<dbReference type="PANTHER" id="PTHR24223:SF353">
    <property type="entry name" value="ABC TRANSPORTER ATP-BINDING PROTEIN_PERMEASE VMR1-RELATED"/>
    <property type="match status" value="1"/>
</dbReference>
<evidence type="ECO:0000313" key="9">
    <source>
        <dbReference type="Proteomes" id="UP000186601"/>
    </source>
</evidence>
<evidence type="ECO:0000256" key="4">
    <source>
        <dbReference type="ARBA" id="ARBA00022840"/>
    </source>
</evidence>
<organism evidence="8 9">
    <name type="scientific">Hermanssonia centrifuga</name>
    <dbReference type="NCBI Taxonomy" id="98765"/>
    <lineage>
        <taxon>Eukaryota</taxon>
        <taxon>Fungi</taxon>
        <taxon>Dikarya</taxon>
        <taxon>Basidiomycota</taxon>
        <taxon>Agaricomycotina</taxon>
        <taxon>Agaricomycetes</taxon>
        <taxon>Polyporales</taxon>
        <taxon>Meruliaceae</taxon>
        <taxon>Hermanssonia</taxon>
    </lineage>
</organism>